<comment type="caution">
    <text evidence="2">The sequence shown here is derived from an EMBL/GenBank/DDBJ whole genome shotgun (WGS) entry which is preliminary data.</text>
</comment>
<dbReference type="Gene3D" id="3.40.50.1820">
    <property type="entry name" value="alpha/beta hydrolase"/>
    <property type="match status" value="1"/>
</dbReference>
<dbReference type="OrthoDB" id="9775557at2"/>
<dbReference type="Pfam" id="PF00561">
    <property type="entry name" value="Abhydrolase_1"/>
    <property type="match status" value="1"/>
</dbReference>
<reference evidence="2 3" key="1">
    <citation type="submission" date="2019-10" db="EMBL/GenBank/DDBJ databases">
        <title>Alkaliphilus serpentinus sp. nov. and Alkaliphilus pronyensis sp. nov., two novel anaerobic alkaliphilic species isolated from the serpentinized-hosted hydrothermal field of the Prony Bay (New Caledonia).</title>
        <authorList>
            <person name="Postec A."/>
        </authorList>
    </citation>
    <scope>NUCLEOTIDE SEQUENCE [LARGE SCALE GENOMIC DNA]</scope>
    <source>
        <strain evidence="2 3">LacV</strain>
    </source>
</reference>
<evidence type="ECO:0000313" key="2">
    <source>
        <dbReference type="EMBL" id="KAB3534696.1"/>
    </source>
</evidence>
<dbReference type="InterPro" id="IPR050266">
    <property type="entry name" value="AB_hydrolase_sf"/>
</dbReference>
<dbReference type="GO" id="GO:0016020">
    <property type="term" value="C:membrane"/>
    <property type="evidence" value="ECO:0007669"/>
    <property type="project" value="TreeGrafter"/>
</dbReference>
<gene>
    <name evidence="2" type="ORF">F8154_08195</name>
</gene>
<dbReference type="Proteomes" id="UP000432715">
    <property type="component" value="Unassembled WGS sequence"/>
</dbReference>
<dbReference type="PRINTS" id="PR00111">
    <property type="entry name" value="ABHYDROLASE"/>
</dbReference>
<keyword evidence="2" id="KW-0378">Hydrolase</keyword>
<dbReference type="InterPro" id="IPR000073">
    <property type="entry name" value="AB_hydrolase_1"/>
</dbReference>
<dbReference type="EMBL" id="WBZC01000026">
    <property type="protein sequence ID" value="KAB3534696.1"/>
    <property type="molecule type" value="Genomic_DNA"/>
</dbReference>
<dbReference type="AlphaFoldDB" id="A0A6I0F8V4"/>
<evidence type="ECO:0000313" key="3">
    <source>
        <dbReference type="Proteomes" id="UP000432715"/>
    </source>
</evidence>
<sequence length="270" mass="30981">MPRVKVNGVDIYYKFNGDGEKILVILNGIMMSSESWGGLVPSYVRAGYKVLNVDFRDQGKSESSKDAYTITQHVEDLRGLLQHLKIEKINLLGISYGGQVSMLFALKYPHMLESLILANTMARLTNYLKSIGEAWDEAAKLKDGEKFFRLAMPLIYSDTFYEKNLQWLKDREELFSSILTPEWFERYLRLSSSHGDYDIVDKLSNIQVPTLLISSDKDLITPYRELFMIHERIRDSKLVVIPEAGHASCYEKMEEFILVVLGFLALSTNE</sequence>
<keyword evidence="3" id="KW-1185">Reference proteome</keyword>
<dbReference type="SUPFAM" id="SSF53474">
    <property type="entry name" value="alpha/beta-Hydrolases"/>
    <property type="match status" value="1"/>
</dbReference>
<dbReference type="RefSeq" id="WP_151861130.1">
    <property type="nucleotide sequence ID" value="NZ_WBZC01000026.1"/>
</dbReference>
<dbReference type="GO" id="GO:0016787">
    <property type="term" value="F:hydrolase activity"/>
    <property type="evidence" value="ECO:0007669"/>
    <property type="project" value="UniProtKB-KW"/>
</dbReference>
<evidence type="ECO:0000259" key="1">
    <source>
        <dbReference type="Pfam" id="PF00561"/>
    </source>
</evidence>
<dbReference type="PANTHER" id="PTHR43798">
    <property type="entry name" value="MONOACYLGLYCEROL LIPASE"/>
    <property type="match status" value="1"/>
</dbReference>
<protein>
    <submittedName>
        <fullName evidence="2">Alpha/beta hydrolase</fullName>
    </submittedName>
</protein>
<name>A0A6I0F8V4_9FIRM</name>
<accession>A0A6I0F8V4</accession>
<dbReference type="PANTHER" id="PTHR43798:SF33">
    <property type="entry name" value="HYDROLASE, PUTATIVE (AFU_ORTHOLOGUE AFUA_2G14860)-RELATED"/>
    <property type="match status" value="1"/>
</dbReference>
<feature type="domain" description="AB hydrolase-1" evidence="1">
    <location>
        <begin position="22"/>
        <end position="252"/>
    </location>
</feature>
<proteinExistence type="predicted"/>
<dbReference type="InterPro" id="IPR029058">
    <property type="entry name" value="AB_hydrolase_fold"/>
</dbReference>
<organism evidence="2 3">
    <name type="scientific">Alkaliphilus pronyensis</name>
    <dbReference type="NCBI Taxonomy" id="1482732"/>
    <lineage>
        <taxon>Bacteria</taxon>
        <taxon>Bacillati</taxon>
        <taxon>Bacillota</taxon>
        <taxon>Clostridia</taxon>
        <taxon>Peptostreptococcales</taxon>
        <taxon>Natronincolaceae</taxon>
        <taxon>Alkaliphilus</taxon>
    </lineage>
</organism>